<feature type="region of interest" description="Disordered" evidence="1">
    <location>
        <begin position="41"/>
        <end position="68"/>
    </location>
</feature>
<accession>A0A4Z2HKR5</accession>
<name>A0A4Z2HKR5_9TELE</name>
<feature type="compositionally biased region" description="Basic residues" evidence="1">
    <location>
        <begin position="99"/>
        <end position="115"/>
    </location>
</feature>
<dbReference type="Proteomes" id="UP000314294">
    <property type="component" value="Unassembled WGS sequence"/>
</dbReference>
<gene>
    <name evidence="2" type="ORF">EYF80_023669</name>
</gene>
<evidence type="ECO:0000256" key="1">
    <source>
        <dbReference type="SAM" id="MobiDB-lite"/>
    </source>
</evidence>
<reference evidence="2 3" key="1">
    <citation type="submission" date="2019-03" db="EMBL/GenBank/DDBJ databases">
        <title>First draft genome of Liparis tanakae, snailfish: a comprehensive survey of snailfish specific genes.</title>
        <authorList>
            <person name="Kim W."/>
            <person name="Song I."/>
            <person name="Jeong J.-H."/>
            <person name="Kim D."/>
            <person name="Kim S."/>
            <person name="Ryu S."/>
            <person name="Song J.Y."/>
            <person name="Lee S.K."/>
        </authorList>
    </citation>
    <scope>NUCLEOTIDE SEQUENCE [LARGE SCALE GENOMIC DNA]</scope>
    <source>
        <tissue evidence="2">Muscle</tissue>
    </source>
</reference>
<evidence type="ECO:0000313" key="3">
    <source>
        <dbReference type="Proteomes" id="UP000314294"/>
    </source>
</evidence>
<proteinExistence type="predicted"/>
<sequence length="146" mass="16817">MSPLDPELRGDGVLQLLPQLRWHQAFDLLLVLLTHPRHLRGHRRRDTAGQSRGNTCSGGPPPGRRTPLCTRRPLLAAAAYRHISTQCMRGPCRHGRVWRRTGRRRRRRRAPRIKRGGGGSSTAPQLHWEDWRKSVWGEITLHQTRV</sequence>
<comment type="caution">
    <text evidence="2">The sequence shown here is derived from an EMBL/GenBank/DDBJ whole genome shotgun (WGS) entry which is preliminary data.</text>
</comment>
<dbReference type="EMBL" id="SRLO01000224">
    <property type="protein sequence ID" value="TNN66191.1"/>
    <property type="molecule type" value="Genomic_DNA"/>
</dbReference>
<organism evidence="2 3">
    <name type="scientific">Liparis tanakae</name>
    <name type="common">Tanaka's snailfish</name>
    <dbReference type="NCBI Taxonomy" id="230148"/>
    <lineage>
        <taxon>Eukaryota</taxon>
        <taxon>Metazoa</taxon>
        <taxon>Chordata</taxon>
        <taxon>Craniata</taxon>
        <taxon>Vertebrata</taxon>
        <taxon>Euteleostomi</taxon>
        <taxon>Actinopterygii</taxon>
        <taxon>Neopterygii</taxon>
        <taxon>Teleostei</taxon>
        <taxon>Neoteleostei</taxon>
        <taxon>Acanthomorphata</taxon>
        <taxon>Eupercaria</taxon>
        <taxon>Perciformes</taxon>
        <taxon>Cottioidei</taxon>
        <taxon>Cottales</taxon>
        <taxon>Liparidae</taxon>
        <taxon>Liparis</taxon>
    </lineage>
</organism>
<protein>
    <submittedName>
        <fullName evidence="2">Uncharacterized protein</fullName>
    </submittedName>
</protein>
<evidence type="ECO:0000313" key="2">
    <source>
        <dbReference type="EMBL" id="TNN66191.1"/>
    </source>
</evidence>
<feature type="region of interest" description="Disordered" evidence="1">
    <location>
        <begin position="99"/>
        <end position="125"/>
    </location>
</feature>
<dbReference type="AlphaFoldDB" id="A0A4Z2HKR5"/>
<keyword evidence="3" id="KW-1185">Reference proteome</keyword>